<dbReference type="InterPro" id="IPR027417">
    <property type="entry name" value="P-loop_NTPase"/>
</dbReference>
<evidence type="ECO:0000313" key="4">
    <source>
        <dbReference type="EMBL" id="HDL60181.1"/>
    </source>
</evidence>
<dbReference type="InterPro" id="IPR004948">
    <property type="entry name" value="Nuc-triphosphatase_THEP1"/>
</dbReference>
<dbReference type="PANTHER" id="PTHR43146:SF1">
    <property type="entry name" value="CANCER-RELATED NUCLEOSIDE-TRIPHOSPHATASE"/>
    <property type="match status" value="1"/>
</dbReference>
<dbReference type="GO" id="GO:0017111">
    <property type="term" value="F:ribonucleoside triphosphate phosphatase activity"/>
    <property type="evidence" value="ECO:0007669"/>
    <property type="project" value="InterPro"/>
</dbReference>
<dbReference type="Pfam" id="PF03266">
    <property type="entry name" value="NTPase_1"/>
    <property type="match status" value="1"/>
</dbReference>
<proteinExistence type="inferred from homology"/>
<organism evidence="4">
    <name type="scientific">candidate division WOR-3 bacterium</name>
    <dbReference type="NCBI Taxonomy" id="2052148"/>
    <lineage>
        <taxon>Bacteria</taxon>
        <taxon>Bacteria division WOR-3</taxon>
    </lineage>
</organism>
<evidence type="ECO:0000256" key="3">
    <source>
        <dbReference type="ARBA" id="ARBA00022840"/>
    </source>
</evidence>
<dbReference type="Proteomes" id="UP000886381">
    <property type="component" value="Unassembled WGS sequence"/>
</dbReference>
<accession>A0A7V0LUS7</accession>
<name>A0A7V0LUS7_UNCW3</name>
<sequence length="175" mass="20085">MKIVITGKPGIGKTTLIKKLNEYLKKKGVKTKGFYTEEIREFGERMGFKIRSLDGKEGILAHKSFNTTKRVGKYGVNIKILEEIIGEYMPPSMDVVYIIDEIGKMELFSPLFKDFIKSIVEGNYFLITTAAISKIPFVDWVKSNPRIQLFQLTKSNREKLLTLIINKIEKEGIFK</sequence>
<dbReference type="PANTHER" id="PTHR43146">
    <property type="entry name" value="CANCER-RELATED NUCLEOSIDE-TRIPHOSPHATASE"/>
    <property type="match status" value="1"/>
</dbReference>
<keyword evidence="2" id="KW-0378">Hydrolase</keyword>
<dbReference type="AlphaFoldDB" id="A0A7V0LUS7"/>
<dbReference type="NCBIfam" id="NF010248">
    <property type="entry name" value="PRK13695.1"/>
    <property type="match status" value="1"/>
</dbReference>
<keyword evidence="3" id="KW-0067">ATP-binding</keyword>
<dbReference type="SUPFAM" id="SSF52540">
    <property type="entry name" value="P-loop containing nucleoside triphosphate hydrolases"/>
    <property type="match status" value="1"/>
</dbReference>
<dbReference type="EMBL" id="DRDR01000081">
    <property type="protein sequence ID" value="HDL60181.1"/>
    <property type="molecule type" value="Genomic_DNA"/>
</dbReference>
<gene>
    <name evidence="4" type="ORF">ENH14_01865</name>
</gene>
<comment type="caution">
    <text evidence="4">The sequence shown here is derived from an EMBL/GenBank/DDBJ whole genome shotgun (WGS) entry which is preliminary data.</text>
</comment>
<evidence type="ECO:0000256" key="2">
    <source>
        <dbReference type="ARBA" id="ARBA00022801"/>
    </source>
</evidence>
<dbReference type="HAMAP" id="MF_00796">
    <property type="entry name" value="NTPase_1"/>
    <property type="match status" value="1"/>
</dbReference>
<protein>
    <submittedName>
        <fullName evidence="4">NTPase</fullName>
    </submittedName>
</protein>
<dbReference type="GO" id="GO:0005524">
    <property type="term" value="F:ATP binding"/>
    <property type="evidence" value="ECO:0007669"/>
    <property type="project" value="UniProtKB-KW"/>
</dbReference>
<keyword evidence="1" id="KW-0547">Nucleotide-binding</keyword>
<reference evidence="4" key="1">
    <citation type="journal article" date="2020" name="mSystems">
        <title>Genome- and Community-Level Interaction Insights into Carbon Utilization and Element Cycling Functions of Hydrothermarchaeota in Hydrothermal Sediment.</title>
        <authorList>
            <person name="Zhou Z."/>
            <person name="Liu Y."/>
            <person name="Xu W."/>
            <person name="Pan J."/>
            <person name="Luo Z.H."/>
            <person name="Li M."/>
        </authorList>
    </citation>
    <scope>NUCLEOTIDE SEQUENCE [LARGE SCALE GENOMIC DNA]</scope>
    <source>
        <strain evidence="4">HyVt-28</strain>
    </source>
</reference>
<dbReference type="Gene3D" id="3.40.50.300">
    <property type="entry name" value="P-loop containing nucleotide triphosphate hydrolases"/>
    <property type="match status" value="1"/>
</dbReference>
<evidence type="ECO:0000256" key="1">
    <source>
        <dbReference type="ARBA" id="ARBA00022741"/>
    </source>
</evidence>